<organism evidence="1 2">
    <name type="scientific">Photobacterium indicum</name>
    <dbReference type="NCBI Taxonomy" id="81447"/>
    <lineage>
        <taxon>Bacteria</taxon>
        <taxon>Pseudomonadati</taxon>
        <taxon>Pseudomonadota</taxon>
        <taxon>Gammaproteobacteria</taxon>
        <taxon>Vibrionales</taxon>
        <taxon>Vibrionaceae</taxon>
        <taxon>Photobacterium</taxon>
    </lineage>
</organism>
<dbReference type="RefSeq" id="WP_107253600.1">
    <property type="nucleotide sequence ID" value="NZ_PYOC01000003.1"/>
</dbReference>
<sequence>MIKVFIKHKVENASIWRAAFDDFLIQRQSAGELSYSVGHAPNELNTICLIFEWDTVDNASTFLKSQELKEAMQAATVIEEPKIFIFEVDAEGETNS</sequence>
<evidence type="ECO:0000313" key="2">
    <source>
        <dbReference type="Proteomes" id="UP000241803"/>
    </source>
</evidence>
<name>A0A2T3L8V1_9GAMM</name>
<gene>
    <name evidence="1" type="ORF">C9J47_11140</name>
</gene>
<keyword evidence="2" id="KW-1185">Reference proteome</keyword>
<dbReference type="Proteomes" id="UP000241803">
    <property type="component" value="Unassembled WGS sequence"/>
</dbReference>
<evidence type="ECO:0000313" key="1">
    <source>
        <dbReference type="EMBL" id="PSV47426.1"/>
    </source>
</evidence>
<accession>A0A2T3L8V1</accession>
<comment type="caution">
    <text evidence="1">The sequence shown here is derived from an EMBL/GenBank/DDBJ whole genome shotgun (WGS) entry which is preliminary data.</text>
</comment>
<dbReference type="AlphaFoldDB" id="A0A2T3L8V1"/>
<dbReference type="EMBL" id="PYOC01000003">
    <property type="protein sequence ID" value="PSV47426.1"/>
    <property type="molecule type" value="Genomic_DNA"/>
</dbReference>
<protein>
    <recommendedName>
        <fullName evidence="3">Antibiotic biosynthesis monooxygenase</fullName>
    </recommendedName>
</protein>
<evidence type="ECO:0008006" key="3">
    <source>
        <dbReference type="Google" id="ProtNLM"/>
    </source>
</evidence>
<proteinExistence type="predicted"/>
<reference evidence="1 2" key="1">
    <citation type="submission" date="2018-03" db="EMBL/GenBank/DDBJ databases">
        <title>Whole genome sequencing of Histamine producing bacteria.</title>
        <authorList>
            <person name="Butler K."/>
        </authorList>
    </citation>
    <scope>NUCLEOTIDE SEQUENCE [LARGE SCALE GENOMIC DNA]</scope>
    <source>
        <strain evidence="1 2">ATCC 19614</strain>
    </source>
</reference>